<proteinExistence type="predicted"/>
<gene>
    <name evidence="2" type="ORF">BG845_05508</name>
</gene>
<dbReference type="SUPFAM" id="SSF55729">
    <property type="entry name" value="Acyl-CoA N-acyltransferases (Nat)"/>
    <property type="match status" value="1"/>
</dbReference>
<dbReference type="AlphaFoldDB" id="A0A1Y2MP60"/>
<dbReference type="PANTHER" id="PTHR31435">
    <property type="entry name" value="PROTEIN NATD1"/>
    <property type="match status" value="1"/>
</dbReference>
<evidence type="ECO:0000313" key="2">
    <source>
        <dbReference type="EMBL" id="OSY36258.1"/>
    </source>
</evidence>
<protein>
    <recommendedName>
        <fullName evidence="1">N-acetyltransferase domain-containing protein</fullName>
    </recommendedName>
</protein>
<dbReference type="RefSeq" id="WP_085915628.1">
    <property type="nucleotide sequence ID" value="NZ_AP018920.1"/>
</dbReference>
<feature type="domain" description="N-acetyltransferase" evidence="1">
    <location>
        <begin position="5"/>
        <end position="91"/>
    </location>
</feature>
<organism evidence="2 3">
    <name type="scientific">Pseudonocardia autotrophica</name>
    <name type="common">Amycolata autotrophica</name>
    <name type="synonym">Nocardia autotrophica</name>
    <dbReference type="NCBI Taxonomy" id="2074"/>
    <lineage>
        <taxon>Bacteria</taxon>
        <taxon>Bacillati</taxon>
        <taxon>Actinomycetota</taxon>
        <taxon>Actinomycetes</taxon>
        <taxon>Pseudonocardiales</taxon>
        <taxon>Pseudonocardiaceae</taxon>
        <taxon>Pseudonocardia</taxon>
    </lineage>
</organism>
<evidence type="ECO:0000313" key="3">
    <source>
        <dbReference type="Proteomes" id="UP000194360"/>
    </source>
</evidence>
<dbReference type="STRING" id="2074.BG845_05508"/>
<name>A0A1Y2MP60_PSEAH</name>
<dbReference type="Pfam" id="PF14542">
    <property type="entry name" value="Acetyltransf_CG"/>
    <property type="match status" value="1"/>
</dbReference>
<dbReference type="Proteomes" id="UP000194360">
    <property type="component" value="Unassembled WGS sequence"/>
</dbReference>
<reference evidence="2 3" key="1">
    <citation type="submission" date="2016-09" db="EMBL/GenBank/DDBJ databases">
        <title>Pseudonocardia autotrophica DSM535, a candidate organism with high potential of specific P450 cytochromes.</title>
        <authorList>
            <person name="Grumaz C."/>
            <person name="Vainshtein Y."/>
            <person name="Kirstahler P."/>
            <person name="Sohn K."/>
        </authorList>
    </citation>
    <scope>NUCLEOTIDE SEQUENCE [LARGE SCALE GENOMIC DNA]</scope>
    <source>
        <strain evidence="2 3">DSM 535</strain>
    </source>
</reference>
<keyword evidence="3" id="KW-1185">Reference proteome</keyword>
<dbReference type="Gene3D" id="3.40.630.30">
    <property type="match status" value="1"/>
</dbReference>
<dbReference type="InterPro" id="IPR045057">
    <property type="entry name" value="Gcn5-rel_NAT"/>
</dbReference>
<dbReference type="PANTHER" id="PTHR31435:SF10">
    <property type="entry name" value="BSR4717 PROTEIN"/>
    <property type="match status" value="1"/>
</dbReference>
<dbReference type="PROSITE" id="PS51729">
    <property type="entry name" value="GNAT_YJDJ"/>
    <property type="match status" value="1"/>
</dbReference>
<evidence type="ECO:0000259" key="1">
    <source>
        <dbReference type="PROSITE" id="PS51729"/>
    </source>
</evidence>
<comment type="caution">
    <text evidence="2">The sequence shown here is derived from an EMBL/GenBank/DDBJ whole genome shotgun (WGS) entry which is preliminary data.</text>
</comment>
<dbReference type="EMBL" id="MIGB01000041">
    <property type="protein sequence ID" value="OSY36258.1"/>
    <property type="molecule type" value="Genomic_DNA"/>
</dbReference>
<dbReference type="InterPro" id="IPR031165">
    <property type="entry name" value="GNAT_YJDJ"/>
</dbReference>
<dbReference type="InterPro" id="IPR016181">
    <property type="entry name" value="Acyl_CoA_acyltransferase"/>
</dbReference>
<accession>A0A1Y2MP60</accession>
<dbReference type="OrthoDB" id="5405911at2"/>
<sequence length="99" mass="10470">MIVVTDNRAANRFEARDGETLAGVAEYARTSELVAFVHTEVDAAFAGQGVGSLLAREGVASAQADGLRVLAVCPFIAGWLARHPELAHLEYRAASTVTD</sequence>